<keyword evidence="2" id="KW-1185">Reference proteome</keyword>
<accession>A0ABS1JTY4</accession>
<comment type="caution">
    <text evidence="1">The sequence shown here is derived from an EMBL/GenBank/DDBJ whole genome shotgun (WGS) entry which is preliminary data.</text>
</comment>
<dbReference type="Proteomes" id="UP000622707">
    <property type="component" value="Unassembled WGS sequence"/>
</dbReference>
<name>A0ABS1JTY4_9BURK</name>
<reference evidence="1 2" key="1">
    <citation type="journal article" date="2017" name="Int. J. Syst. Evol. Microbiol.">
        <title>Ramlibacter alkalitolerans sp. nov., alkali-tolerant bacterium isolated from soil of ginseng.</title>
        <authorList>
            <person name="Lee D.H."/>
            <person name="Cha C.J."/>
        </authorList>
    </citation>
    <scope>NUCLEOTIDE SEQUENCE [LARGE SCALE GENOMIC DNA]</scope>
    <source>
        <strain evidence="1 2">KACC 19305</strain>
    </source>
</reference>
<proteinExistence type="predicted"/>
<gene>
    <name evidence="1" type="ORF">JI746_21815</name>
</gene>
<dbReference type="RefSeq" id="WP_201692392.1">
    <property type="nucleotide sequence ID" value="NZ_JAEQND010000013.1"/>
</dbReference>
<protein>
    <submittedName>
        <fullName evidence="1">Uncharacterized protein</fullName>
    </submittedName>
</protein>
<organism evidence="1 2">
    <name type="scientific">Ramlibacter alkalitolerans</name>
    <dbReference type="NCBI Taxonomy" id="2039631"/>
    <lineage>
        <taxon>Bacteria</taxon>
        <taxon>Pseudomonadati</taxon>
        <taxon>Pseudomonadota</taxon>
        <taxon>Betaproteobacteria</taxon>
        <taxon>Burkholderiales</taxon>
        <taxon>Comamonadaceae</taxon>
        <taxon>Ramlibacter</taxon>
    </lineage>
</organism>
<evidence type="ECO:0000313" key="1">
    <source>
        <dbReference type="EMBL" id="MBL0427759.1"/>
    </source>
</evidence>
<evidence type="ECO:0000313" key="2">
    <source>
        <dbReference type="Proteomes" id="UP000622707"/>
    </source>
</evidence>
<sequence length="197" mass="20029">MLTYILLAMAVIGALVSTLVPGDAGVSMGQRIREQPLYAPVVRRLFDIQAEWAACSNAASPCAASRGAVEAQAPVVVATDLIASNARLFDNASGTCAALKTWASDADVCGGTTHPAAALAVAYTVTGSCYSSGVYVAADCLPGGFAVRAKLVWVAANDTVSSTDAALTKAMSFFSTKVPSSVVDPSNATATVYGAQQ</sequence>
<dbReference type="EMBL" id="JAEQND010000013">
    <property type="protein sequence ID" value="MBL0427759.1"/>
    <property type="molecule type" value="Genomic_DNA"/>
</dbReference>